<dbReference type="InterPro" id="IPR003599">
    <property type="entry name" value="Ig_sub"/>
</dbReference>
<organism evidence="4 5">
    <name type="scientific">Xiphophorus maculatus</name>
    <name type="common">Southern platyfish</name>
    <name type="synonym">Platypoecilus maculatus</name>
    <dbReference type="NCBI Taxonomy" id="8083"/>
    <lineage>
        <taxon>Eukaryota</taxon>
        <taxon>Metazoa</taxon>
        <taxon>Chordata</taxon>
        <taxon>Craniata</taxon>
        <taxon>Vertebrata</taxon>
        <taxon>Euteleostomi</taxon>
        <taxon>Actinopterygii</taxon>
        <taxon>Neopterygii</taxon>
        <taxon>Teleostei</taxon>
        <taxon>Neoteleostei</taxon>
        <taxon>Acanthomorphata</taxon>
        <taxon>Ovalentaria</taxon>
        <taxon>Atherinomorphae</taxon>
        <taxon>Cyprinodontiformes</taxon>
        <taxon>Poeciliidae</taxon>
        <taxon>Poeciliinae</taxon>
        <taxon>Xiphophorus</taxon>
    </lineage>
</organism>
<dbReference type="InterPro" id="IPR050488">
    <property type="entry name" value="Ig_Fc_receptor"/>
</dbReference>
<dbReference type="PANTHER" id="PTHR11481">
    <property type="entry name" value="IMMUNOGLOBULIN FC RECEPTOR"/>
    <property type="match status" value="1"/>
</dbReference>
<reference evidence="4" key="4">
    <citation type="submission" date="2025-09" db="UniProtKB">
        <authorList>
            <consortium name="Ensembl"/>
        </authorList>
    </citation>
    <scope>IDENTIFICATION</scope>
    <source>
        <strain evidence="4">JP 163 A</strain>
    </source>
</reference>
<dbReference type="GO" id="GO:0006955">
    <property type="term" value="P:immune response"/>
    <property type="evidence" value="ECO:0007669"/>
    <property type="project" value="TreeGrafter"/>
</dbReference>
<evidence type="ECO:0000313" key="5">
    <source>
        <dbReference type="Proteomes" id="UP000002852"/>
    </source>
</evidence>
<evidence type="ECO:0000256" key="1">
    <source>
        <dbReference type="ARBA" id="ARBA00022729"/>
    </source>
</evidence>
<feature type="domain" description="Ig-like" evidence="3">
    <location>
        <begin position="14"/>
        <end position="78"/>
    </location>
</feature>
<dbReference type="Gene3D" id="2.60.40.10">
    <property type="entry name" value="Immunoglobulins"/>
    <property type="match status" value="2"/>
</dbReference>
<protein>
    <recommendedName>
        <fullName evidence="3">Ig-like domain-containing protein</fullName>
    </recommendedName>
</protein>
<reference evidence="5" key="2">
    <citation type="journal article" date="2013" name="Nat. Genet.">
        <title>The genome of the platyfish, Xiphophorus maculatus, provides insights into evolutionary adaptation and several complex traits.</title>
        <authorList>
            <person name="Schartl M."/>
            <person name="Walter R.B."/>
            <person name="Shen Y."/>
            <person name="Garcia T."/>
            <person name="Catchen J."/>
            <person name="Amores A."/>
            <person name="Braasch I."/>
            <person name="Chalopin D."/>
            <person name="Volff J.N."/>
            <person name="Lesch K.P."/>
            <person name="Bisazza A."/>
            <person name="Minx P."/>
            <person name="Hillier L."/>
            <person name="Wilson R.K."/>
            <person name="Fuerstenberg S."/>
            <person name="Boore J."/>
            <person name="Searle S."/>
            <person name="Postlethwait J.H."/>
            <person name="Warren W.C."/>
        </authorList>
    </citation>
    <scope>NUCLEOTIDE SEQUENCE [LARGE SCALE GENOMIC DNA]</scope>
    <source>
        <strain evidence="5">JP 163 A</strain>
    </source>
</reference>
<dbReference type="PROSITE" id="PS50835">
    <property type="entry name" value="IG_LIKE"/>
    <property type="match status" value="1"/>
</dbReference>
<evidence type="ECO:0000313" key="4">
    <source>
        <dbReference type="Ensembl" id="ENSXMAP00000026577.1"/>
    </source>
</evidence>
<dbReference type="GO" id="GO:0007166">
    <property type="term" value="P:cell surface receptor signaling pathway"/>
    <property type="evidence" value="ECO:0007669"/>
    <property type="project" value="TreeGrafter"/>
</dbReference>
<keyword evidence="1" id="KW-0732">Signal</keyword>
<dbReference type="InParanoid" id="A0A3B5Q6U3"/>
<sequence length="170" mass="19503">MITKGSLLLSPNKPSLILQPNWSQIYEGEKVTLRCEIQDDGGTEWTYEWRPSNGNFPSSSEYSIISATEYHSGKYSCRGKRGFSFTPWSNVLEHQSAGWRFFWYKAVPDPSSIFYSYELLPGSTNGTEQNSFIINGSTHTAGYKCRAEREEPKFYTDYSQLKFVWSAGQR</sequence>
<dbReference type="GeneTree" id="ENSGT00940000177485"/>
<name>A0A3B5Q6U3_XIPMA</name>
<dbReference type="SUPFAM" id="SSF48726">
    <property type="entry name" value="Immunoglobulin"/>
    <property type="match status" value="1"/>
</dbReference>
<accession>A0A3B5Q6U3</accession>
<reference evidence="4" key="3">
    <citation type="submission" date="2025-08" db="UniProtKB">
        <authorList>
            <consortium name="Ensembl"/>
        </authorList>
    </citation>
    <scope>IDENTIFICATION</scope>
    <source>
        <strain evidence="4">JP 163 A</strain>
    </source>
</reference>
<dbReference type="Pfam" id="PF13927">
    <property type="entry name" value="Ig_3"/>
    <property type="match status" value="1"/>
</dbReference>
<dbReference type="InterPro" id="IPR013783">
    <property type="entry name" value="Ig-like_fold"/>
</dbReference>
<evidence type="ECO:0000259" key="3">
    <source>
        <dbReference type="PROSITE" id="PS50835"/>
    </source>
</evidence>
<keyword evidence="5" id="KW-1185">Reference proteome</keyword>
<keyword evidence="2" id="KW-1015">Disulfide bond</keyword>
<dbReference type="PANTHER" id="PTHR11481:SF64">
    <property type="entry name" value="FC RECEPTOR-LIKE PROTEIN 4"/>
    <property type="match status" value="1"/>
</dbReference>
<evidence type="ECO:0000256" key="2">
    <source>
        <dbReference type="ARBA" id="ARBA00023157"/>
    </source>
</evidence>
<dbReference type="AlphaFoldDB" id="A0A3B5Q6U3"/>
<dbReference type="GO" id="GO:0009897">
    <property type="term" value="C:external side of plasma membrane"/>
    <property type="evidence" value="ECO:0007669"/>
    <property type="project" value="TreeGrafter"/>
</dbReference>
<dbReference type="InterPro" id="IPR036179">
    <property type="entry name" value="Ig-like_dom_sf"/>
</dbReference>
<dbReference type="Ensembl" id="ENSXMAT00000029753.1">
    <property type="protein sequence ID" value="ENSXMAP00000026577.1"/>
    <property type="gene ID" value="ENSXMAG00000023448.1"/>
</dbReference>
<proteinExistence type="predicted"/>
<dbReference type="OMA" id="EWRPSNG"/>
<dbReference type="SMART" id="SM00409">
    <property type="entry name" value="IG"/>
    <property type="match status" value="1"/>
</dbReference>
<dbReference type="Proteomes" id="UP000002852">
    <property type="component" value="Unassembled WGS sequence"/>
</dbReference>
<dbReference type="InterPro" id="IPR007110">
    <property type="entry name" value="Ig-like_dom"/>
</dbReference>
<dbReference type="GO" id="GO:0004888">
    <property type="term" value="F:transmembrane signaling receptor activity"/>
    <property type="evidence" value="ECO:0007669"/>
    <property type="project" value="TreeGrafter"/>
</dbReference>
<reference evidence="5" key="1">
    <citation type="submission" date="2012-01" db="EMBL/GenBank/DDBJ databases">
        <authorList>
            <person name="Walter R."/>
            <person name="Schartl M."/>
            <person name="Warren W."/>
        </authorList>
    </citation>
    <scope>NUCLEOTIDE SEQUENCE [LARGE SCALE GENOMIC DNA]</scope>
    <source>
        <strain evidence="5">JP 163 A</strain>
    </source>
</reference>